<dbReference type="Gene3D" id="3.40.50.80">
    <property type="entry name" value="Nucleotide-binding domain of ferredoxin-NADP reductase (FNR) module"/>
    <property type="match status" value="1"/>
</dbReference>
<dbReference type="Pfam" id="PF09791">
    <property type="entry name" value="Oxidored-like"/>
    <property type="match status" value="1"/>
</dbReference>
<dbReference type="PANTHER" id="PTHR19370">
    <property type="entry name" value="NADH-CYTOCHROME B5 REDUCTASE"/>
    <property type="match status" value="1"/>
</dbReference>
<keyword evidence="3 6" id="KW-0285">Flavoprotein</keyword>
<dbReference type="AlphaFoldDB" id="A0A9P6RJT8"/>
<dbReference type="Proteomes" id="UP000738325">
    <property type="component" value="Unassembled WGS sequence"/>
</dbReference>
<evidence type="ECO:0000256" key="1">
    <source>
        <dbReference type="ARBA" id="ARBA00001974"/>
    </source>
</evidence>
<feature type="binding site" evidence="6">
    <location>
        <position position="409"/>
    </location>
    <ligand>
        <name>FAD</name>
        <dbReference type="ChEBI" id="CHEBI:57692"/>
    </ligand>
</feature>
<dbReference type="OrthoDB" id="432685at2759"/>
<dbReference type="InterPro" id="IPR001834">
    <property type="entry name" value="CBR-like"/>
</dbReference>
<feature type="region of interest" description="Disordered" evidence="7">
    <location>
        <begin position="505"/>
        <end position="528"/>
    </location>
</feature>
<dbReference type="InterPro" id="IPR001433">
    <property type="entry name" value="OxRdtase_FAD/NAD-bd"/>
</dbReference>
<evidence type="ECO:0000313" key="11">
    <source>
        <dbReference type="Proteomes" id="UP000738325"/>
    </source>
</evidence>
<comment type="similarity">
    <text evidence="2">Belongs to the flavoprotein pyridine nucleotide cytochrome reductase family.</text>
</comment>
<keyword evidence="11" id="KW-1185">Reference proteome</keyword>
<dbReference type="InterPro" id="IPR019180">
    <property type="entry name" value="Oxidoreductase-like_N"/>
</dbReference>
<sequence>MSNPAVTQWLQEIAAAKSKVQAKAADATTAAATVSASSGSLSSAVSVSQLYQSKATTPTSPTTISAPRHGIITSYNLKTRRPQLQLILPPKPIKPGPGECCGNDCDPCVNTLYWEDLEAYRNQVQQLRIEYEQACRALDAGDPVDILENSDAHRLNAHSEASGCSKYDGSQDDDRSRLSVRSYRSFKILRKLYLSENTLLVICDLPYPTAAAIATLADHDDNNSSNSRGGYGDRAALAMFHVLIRFDIGAGEFITKAFTPIDLLASSIWKTHCQQIHAEGRGDVGLDELSLRHKMGFIVKLYPSPHKTSDMFRQLQEHSASALNSNSEVDDTETQRRDVLYLRGPIQTRRDKDANREIKAAAAAAAASSSSLTMMEMGQDSTALRRRGKRLTAYQKERIVMIAAGSGITPMYQVLRAFHQDQRQLQEQYQQHYHPQQQKHKHTPVVELDLIYCNRTSSEIWLRQELQELCTRDGHDAGADTEAEAGFKSVASFISRKVRIQHVLSLQDDDDPEQKQYRTEPDSPERIHRGGRITLSMLRDTLQGSMNMNSLGERGSDSRAPQPPQVGDEYLHILVCGPPSFNTDVSKMLDQLGCTMSDSCEIHVLE</sequence>
<evidence type="ECO:0000313" key="10">
    <source>
        <dbReference type="EMBL" id="KAG0320256.1"/>
    </source>
</evidence>
<evidence type="ECO:0000256" key="2">
    <source>
        <dbReference type="ARBA" id="ARBA00006105"/>
    </source>
</evidence>
<accession>A0A9P6RJT8</accession>
<evidence type="ECO:0000256" key="3">
    <source>
        <dbReference type="ARBA" id="ARBA00022630"/>
    </source>
</evidence>
<proteinExistence type="inferred from homology"/>
<feature type="domain" description="Oxidoreductase FAD/NAD(P)-binding" evidence="8">
    <location>
        <begin position="401"/>
        <end position="504"/>
    </location>
</feature>
<evidence type="ECO:0008006" key="12">
    <source>
        <dbReference type="Google" id="ProtNLM"/>
    </source>
</evidence>
<dbReference type="Pfam" id="PF00175">
    <property type="entry name" value="NAD_binding_1"/>
    <property type="match status" value="1"/>
</dbReference>
<comment type="cofactor">
    <cofactor evidence="1 6">
        <name>FAD</name>
        <dbReference type="ChEBI" id="CHEBI:57692"/>
    </cofactor>
</comment>
<feature type="domain" description="Oxidoreductase-like" evidence="9">
    <location>
        <begin position="88"/>
        <end position="127"/>
    </location>
</feature>
<evidence type="ECO:0000256" key="7">
    <source>
        <dbReference type="SAM" id="MobiDB-lite"/>
    </source>
</evidence>
<keyword evidence="4 6" id="KW-0274">FAD</keyword>
<evidence type="ECO:0000256" key="6">
    <source>
        <dbReference type="PIRSR" id="PIRSR601834-1"/>
    </source>
</evidence>
<dbReference type="SUPFAM" id="SSF52343">
    <property type="entry name" value="Ferredoxin reductase-like, C-terminal NADP-linked domain"/>
    <property type="match status" value="1"/>
</dbReference>
<comment type="caution">
    <text evidence="10">The sequence shown here is derived from an EMBL/GenBank/DDBJ whole genome shotgun (WGS) entry which is preliminary data.</text>
</comment>
<evidence type="ECO:0000259" key="8">
    <source>
        <dbReference type="Pfam" id="PF00175"/>
    </source>
</evidence>
<dbReference type="GO" id="GO:0016491">
    <property type="term" value="F:oxidoreductase activity"/>
    <property type="evidence" value="ECO:0007669"/>
    <property type="project" value="UniProtKB-KW"/>
</dbReference>
<organism evidence="10 11">
    <name type="scientific">Dissophora globulifera</name>
    <dbReference type="NCBI Taxonomy" id="979702"/>
    <lineage>
        <taxon>Eukaryota</taxon>
        <taxon>Fungi</taxon>
        <taxon>Fungi incertae sedis</taxon>
        <taxon>Mucoromycota</taxon>
        <taxon>Mortierellomycotina</taxon>
        <taxon>Mortierellomycetes</taxon>
        <taxon>Mortierellales</taxon>
        <taxon>Mortierellaceae</taxon>
        <taxon>Dissophora</taxon>
    </lineage>
</organism>
<feature type="compositionally biased region" description="Basic and acidic residues" evidence="7">
    <location>
        <begin position="513"/>
        <end position="528"/>
    </location>
</feature>
<evidence type="ECO:0000259" key="9">
    <source>
        <dbReference type="Pfam" id="PF09791"/>
    </source>
</evidence>
<evidence type="ECO:0000256" key="5">
    <source>
        <dbReference type="ARBA" id="ARBA00023002"/>
    </source>
</evidence>
<evidence type="ECO:0000256" key="4">
    <source>
        <dbReference type="ARBA" id="ARBA00022827"/>
    </source>
</evidence>
<reference evidence="10" key="1">
    <citation type="journal article" date="2020" name="Fungal Divers.">
        <title>Resolving the Mortierellaceae phylogeny through synthesis of multi-gene phylogenetics and phylogenomics.</title>
        <authorList>
            <person name="Vandepol N."/>
            <person name="Liber J."/>
            <person name="Desiro A."/>
            <person name="Na H."/>
            <person name="Kennedy M."/>
            <person name="Barry K."/>
            <person name="Grigoriev I.V."/>
            <person name="Miller A.N."/>
            <person name="O'Donnell K."/>
            <person name="Stajich J.E."/>
            <person name="Bonito G."/>
        </authorList>
    </citation>
    <scope>NUCLEOTIDE SEQUENCE</scope>
    <source>
        <strain evidence="10">REB-010B</strain>
    </source>
</reference>
<gene>
    <name evidence="10" type="ORF">BGZ99_004638</name>
</gene>
<protein>
    <recommendedName>
        <fullName evidence="12">FAD-binding FR-type domain-containing protein</fullName>
    </recommendedName>
</protein>
<dbReference type="EMBL" id="JAAAIP010000291">
    <property type="protein sequence ID" value="KAG0320256.1"/>
    <property type="molecule type" value="Genomic_DNA"/>
</dbReference>
<keyword evidence="5" id="KW-0560">Oxidoreductase</keyword>
<dbReference type="InterPro" id="IPR039261">
    <property type="entry name" value="FNR_nucleotide-bd"/>
</dbReference>
<name>A0A9P6RJT8_9FUNG</name>